<dbReference type="InterPro" id="IPR002889">
    <property type="entry name" value="WSC_carb-bd"/>
</dbReference>
<comment type="similarity">
    <text evidence="1">Belongs to the glycosyl hydrolase 39 family.</text>
</comment>
<dbReference type="PROSITE" id="PS51212">
    <property type="entry name" value="WSC"/>
    <property type="match status" value="1"/>
</dbReference>
<dbReference type="PANTHER" id="PTHR12631">
    <property type="entry name" value="ALPHA-L-IDURONIDASE"/>
    <property type="match status" value="1"/>
</dbReference>
<dbReference type="InterPro" id="IPR049166">
    <property type="entry name" value="GH39_cat"/>
</dbReference>
<dbReference type="Pfam" id="PF01229">
    <property type="entry name" value="Glyco_hydro_39"/>
    <property type="match status" value="1"/>
</dbReference>
<evidence type="ECO:0000256" key="3">
    <source>
        <dbReference type="ARBA" id="ARBA00023295"/>
    </source>
</evidence>
<dbReference type="InterPro" id="IPR051923">
    <property type="entry name" value="Glycosyl_Hydrolase_39"/>
</dbReference>
<sequence length="653" mass="68863">MVRVDVDVHGPTTALEPYWKRSFGSGHAALGLRDDWQAALARGAEAYGLAGIRQHGIFDDDMGVVSLDAAGEPVYNFTNIDVLWDAHVRNGVAPLVELSFMPLALANCSSAARPSSLPACVPNGWVRTGVPFPPRRWDDWRDLVAATAAHAVDRYGLEEVQTWRWEVWNELWGVPGASETALGNYTRTFYAASAEAIKGVDATLRVGGPASAGAVVLPAFIEEVEALGLPLDFVSSHYYGNARECPPGWGSNATLNGTAPPFQSGNGSYSASCGRDDFREILTGERMTDALGRFYWNPDCFAKGLVAWAKSFVPDKYPFYVTEYNVAVGENDVAHDTSTAAAFLWRTIGALDGVADVLSWSSTVGLETISGIAKPAFRAFQLLHEHAGPHRVAATVSSSGDAAADGGACRLTEDLGCWDQDVARDGGCLPSVDDAGGPFPATTPETCAAFCYARGAADSGAAPGAYGGAVRYVGLEAGRECWCSSVGVADEARCPRADDSDCDAPCVGDASQRCGGTWRLRLYAVDCDPPPPPPPTRTVDAFATRDGAKVAVFLSNWDARLPPQGWSDAPAPTTAVTVAGVSGDLELYRIDEEHANPRARWLAMGAPAVPSTSQLAELRGASRVAAEVVTLDAGAVALEMPANAAYLLVGAAA</sequence>
<comment type="caution">
    <text evidence="5">The sequence shown here is derived from an EMBL/GenBank/DDBJ whole genome shotgun (WGS) entry which is preliminary data.</text>
</comment>
<dbReference type="PANTHER" id="PTHR12631:SF10">
    <property type="entry name" value="BETA-XYLOSIDASE-LIKE PROTEIN-RELATED"/>
    <property type="match status" value="1"/>
</dbReference>
<accession>A0ABR1FH37</accession>
<dbReference type="SUPFAM" id="SSF51445">
    <property type="entry name" value="(Trans)glycosidases"/>
    <property type="match status" value="1"/>
</dbReference>
<dbReference type="Gene3D" id="3.20.20.80">
    <property type="entry name" value="Glycosidases"/>
    <property type="match status" value="1"/>
</dbReference>
<organism evidence="5 6">
    <name type="scientific">Aureococcus anophagefferens</name>
    <name type="common">Harmful bloom alga</name>
    <dbReference type="NCBI Taxonomy" id="44056"/>
    <lineage>
        <taxon>Eukaryota</taxon>
        <taxon>Sar</taxon>
        <taxon>Stramenopiles</taxon>
        <taxon>Ochrophyta</taxon>
        <taxon>Pelagophyceae</taxon>
        <taxon>Pelagomonadales</taxon>
        <taxon>Pelagomonadaceae</taxon>
        <taxon>Aureococcus</taxon>
    </lineage>
</organism>
<proteinExistence type="inferred from homology"/>
<evidence type="ECO:0000259" key="4">
    <source>
        <dbReference type="PROSITE" id="PS51212"/>
    </source>
</evidence>
<dbReference type="InterPro" id="IPR017853">
    <property type="entry name" value="GH"/>
</dbReference>
<dbReference type="EMBL" id="JBBJCI010000426">
    <property type="protein sequence ID" value="KAK7230669.1"/>
    <property type="molecule type" value="Genomic_DNA"/>
</dbReference>
<dbReference type="Proteomes" id="UP001363151">
    <property type="component" value="Unassembled WGS sequence"/>
</dbReference>
<feature type="domain" description="WSC" evidence="4">
    <location>
        <begin position="411"/>
        <end position="526"/>
    </location>
</feature>
<dbReference type="SUPFAM" id="SSF51011">
    <property type="entry name" value="Glycosyl hydrolase domain"/>
    <property type="match status" value="1"/>
</dbReference>
<dbReference type="Gene3D" id="2.60.40.1500">
    <property type="entry name" value="Glycosyl hydrolase domain, family 39"/>
    <property type="match status" value="1"/>
</dbReference>
<evidence type="ECO:0000313" key="5">
    <source>
        <dbReference type="EMBL" id="KAK7230669.1"/>
    </source>
</evidence>
<keyword evidence="3" id="KW-0326">Glycosidase</keyword>
<protein>
    <submittedName>
        <fullName evidence="5">Glycosyl hydrolase family 39-like protein</fullName>
    </submittedName>
</protein>
<gene>
    <name evidence="5" type="ORF">SO694_00078067</name>
</gene>
<evidence type="ECO:0000256" key="2">
    <source>
        <dbReference type="ARBA" id="ARBA00022801"/>
    </source>
</evidence>
<keyword evidence="2" id="KW-0378">Hydrolase</keyword>
<name>A0ABR1FH37_AURAN</name>
<evidence type="ECO:0000313" key="6">
    <source>
        <dbReference type="Proteomes" id="UP001363151"/>
    </source>
</evidence>
<keyword evidence="6" id="KW-1185">Reference proteome</keyword>
<reference evidence="5 6" key="1">
    <citation type="submission" date="2024-03" db="EMBL/GenBank/DDBJ databases">
        <title>Aureococcus anophagefferens CCMP1851 and Kratosvirus quantuckense: Draft genome of a second virus-susceptible host strain in the model system.</title>
        <authorList>
            <person name="Chase E."/>
            <person name="Truchon A.R."/>
            <person name="Schepens W."/>
            <person name="Wilhelm S.W."/>
        </authorList>
    </citation>
    <scope>NUCLEOTIDE SEQUENCE [LARGE SCALE GENOMIC DNA]</scope>
    <source>
        <strain evidence="5 6">CCMP1851</strain>
    </source>
</reference>
<evidence type="ECO:0000256" key="1">
    <source>
        <dbReference type="ARBA" id="ARBA00008875"/>
    </source>
</evidence>